<dbReference type="AlphaFoldDB" id="A0A1Y2PEC1"/>
<gene>
    <name evidence="1" type="ORF">WH52_08340</name>
</gene>
<evidence type="ECO:0000313" key="1">
    <source>
        <dbReference type="EMBL" id="OSY88028.1"/>
    </source>
</evidence>
<organism evidence="1 2">
    <name type="scientific">Tenacibaculum holothuriorum</name>
    <dbReference type="NCBI Taxonomy" id="1635173"/>
    <lineage>
        <taxon>Bacteria</taxon>
        <taxon>Pseudomonadati</taxon>
        <taxon>Bacteroidota</taxon>
        <taxon>Flavobacteriia</taxon>
        <taxon>Flavobacteriales</taxon>
        <taxon>Flavobacteriaceae</taxon>
        <taxon>Tenacibaculum</taxon>
    </lineage>
</organism>
<dbReference type="Proteomes" id="UP000194221">
    <property type="component" value="Unassembled WGS sequence"/>
</dbReference>
<reference evidence="1 2" key="1">
    <citation type="submission" date="2015-03" db="EMBL/GenBank/DDBJ databases">
        <title>Genome sequence of Tenacibaculum sp. S2-2, isolated from intestinal microbiota of sea cucumber, Apostichopus japonicas.</title>
        <authorList>
            <person name="Shao Z."/>
            <person name="Wang L."/>
            <person name="Li X."/>
        </authorList>
    </citation>
    <scope>NUCLEOTIDE SEQUENCE [LARGE SCALE GENOMIC DNA]</scope>
    <source>
        <strain evidence="1 2">S2-2</strain>
    </source>
</reference>
<proteinExistence type="predicted"/>
<dbReference type="STRING" id="1635173.WH52_08340"/>
<dbReference type="RefSeq" id="WP_086030495.1">
    <property type="nucleotide sequence ID" value="NZ_LAPZ01000005.1"/>
</dbReference>
<dbReference type="OrthoDB" id="1005072at2"/>
<keyword evidence="2" id="KW-1185">Reference proteome</keyword>
<dbReference type="InterPro" id="IPR021272">
    <property type="entry name" value="DUF2851"/>
</dbReference>
<dbReference type="Pfam" id="PF11013">
    <property type="entry name" value="DUF2851"/>
    <property type="match status" value="1"/>
</dbReference>
<protein>
    <recommendedName>
        <fullName evidence="3">DUF2851 domain-containing protein</fullName>
    </recommendedName>
</protein>
<evidence type="ECO:0000313" key="2">
    <source>
        <dbReference type="Proteomes" id="UP000194221"/>
    </source>
</evidence>
<name>A0A1Y2PEC1_9FLAO</name>
<accession>A0A1Y2PEC1</accession>
<dbReference type="InParanoid" id="A0A1Y2PEC1"/>
<comment type="caution">
    <text evidence="1">The sequence shown here is derived from an EMBL/GenBank/DDBJ whole genome shotgun (WGS) entry which is preliminary data.</text>
</comment>
<dbReference type="EMBL" id="LAPZ01000005">
    <property type="protein sequence ID" value="OSY88028.1"/>
    <property type="molecule type" value="Genomic_DNA"/>
</dbReference>
<evidence type="ECO:0008006" key="3">
    <source>
        <dbReference type="Google" id="ProtNLM"/>
    </source>
</evidence>
<sequence>MKEEFLHFLWKQKLFNFKDIQTVNGEFVEVLKTGEMNKNSGPDFLNAQLKIDNQIWVGNVEIHVKSSDWYLHQHEIDANYDAVILHVVWEHDTEVFMKNNKALPTLVLKDYIPKELLENYQNLFSKKEKWIPCENQISEVDSFLMNNWLERLYFERLENKSILIKELLEESNNDFEAVLFQLLAKNFGLKVNGEAFLQLSQSFDFSILRKVRFEEQTLSALLFGQARFLDGRIEDEYFLSLQKEYEYLKHKYKLSPIIKGNFQFFRMRPNNFPTIRLAQLVALYHKRTNLFSDVMSLNKLDDFYDYFSVEVNDFWKRHYTFETTSKKSTKKLTKSFVDLLIINTIIPLKFMWLKSRSKEVNESFLSLLKEIKPEKNAIISKFSDLKVILKNAFETQALLELKNNYCALKRCLECAIGNKLLRN</sequence>